<dbReference type="STRING" id="476157.GCA_001663155_01648"/>
<dbReference type="PANTHER" id="PTHR46157">
    <property type="entry name" value="K(+) EFFLUX ANTIPORTER 3, CHLOROPLASTIC"/>
    <property type="match status" value="1"/>
</dbReference>
<dbReference type="InterPro" id="IPR038770">
    <property type="entry name" value="Na+/solute_symporter_sf"/>
</dbReference>
<feature type="transmembrane region" description="Helical" evidence="10">
    <location>
        <begin position="85"/>
        <end position="105"/>
    </location>
</feature>
<feature type="transmembrane region" description="Helical" evidence="10">
    <location>
        <begin position="342"/>
        <end position="363"/>
    </location>
</feature>
<dbReference type="GO" id="GO:0012505">
    <property type="term" value="C:endomembrane system"/>
    <property type="evidence" value="ECO:0007669"/>
    <property type="project" value="UniProtKB-SubCell"/>
</dbReference>
<evidence type="ECO:0000256" key="8">
    <source>
        <dbReference type="ARBA" id="ARBA00023065"/>
    </source>
</evidence>
<dbReference type="GO" id="GO:0005886">
    <property type="term" value="C:plasma membrane"/>
    <property type="evidence" value="ECO:0007669"/>
    <property type="project" value="TreeGrafter"/>
</dbReference>
<evidence type="ECO:0000256" key="5">
    <source>
        <dbReference type="ARBA" id="ARBA00022692"/>
    </source>
</evidence>
<dbReference type="Proteomes" id="UP000320547">
    <property type="component" value="Unassembled WGS sequence"/>
</dbReference>
<feature type="domain" description="RCK N-terminal" evidence="11">
    <location>
        <begin position="416"/>
        <end position="540"/>
    </location>
</feature>
<evidence type="ECO:0000256" key="10">
    <source>
        <dbReference type="SAM" id="Phobius"/>
    </source>
</evidence>
<dbReference type="PROSITE" id="PS51201">
    <property type="entry name" value="RCK_N"/>
    <property type="match status" value="1"/>
</dbReference>
<comment type="caution">
    <text evidence="12">The sequence shown here is derived from an EMBL/GenBank/DDBJ whole genome shotgun (WGS) entry which is preliminary data.</text>
</comment>
<evidence type="ECO:0000313" key="13">
    <source>
        <dbReference type="Proteomes" id="UP000320547"/>
    </source>
</evidence>
<feature type="transmembrane region" description="Helical" evidence="10">
    <location>
        <begin position="111"/>
        <end position="130"/>
    </location>
</feature>
<dbReference type="Pfam" id="PF00999">
    <property type="entry name" value="Na_H_Exchanger"/>
    <property type="match status" value="1"/>
</dbReference>
<feature type="transmembrane region" description="Helical" evidence="10">
    <location>
        <begin position="231"/>
        <end position="252"/>
    </location>
</feature>
<reference evidence="12 13" key="1">
    <citation type="submission" date="2019-07" db="EMBL/GenBank/DDBJ databases">
        <title>Genomic Encyclopedia of Archaeal and Bacterial Type Strains, Phase II (KMG-II): from individual species to whole genera.</title>
        <authorList>
            <person name="Goeker M."/>
        </authorList>
    </citation>
    <scope>NUCLEOTIDE SEQUENCE [LARGE SCALE GENOMIC DNA]</scope>
    <source>
        <strain evidence="12 13">ATCC BAA-2084</strain>
    </source>
</reference>
<evidence type="ECO:0000313" key="12">
    <source>
        <dbReference type="EMBL" id="TWJ10051.1"/>
    </source>
</evidence>
<keyword evidence="7 10" id="KW-1133">Transmembrane helix</keyword>
<evidence type="ECO:0000256" key="6">
    <source>
        <dbReference type="ARBA" id="ARBA00022958"/>
    </source>
</evidence>
<proteinExistence type="predicted"/>
<evidence type="ECO:0000256" key="7">
    <source>
        <dbReference type="ARBA" id="ARBA00022989"/>
    </source>
</evidence>
<keyword evidence="2" id="KW-0813">Transport</keyword>
<feature type="transmembrane region" description="Helical" evidence="10">
    <location>
        <begin position="197"/>
        <end position="219"/>
    </location>
</feature>
<dbReference type="GO" id="GO:1902600">
    <property type="term" value="P:proton transmembrane transport"/>
    <property type="evidence" value="ECO:0007669"/>
    <property type="project" value="InterPro"/>
</dbReference>
<dbReference type="Gene3D" id="3.40.50.720">
    <property type="entry name" value="NAD(P)-binding Rossmann-like Domain"/>
    <property type="match status" value="1"/>
</dbReference>
<keyword evidence="6" id="KW-0630">Potassium</keyword>
<dbReference type="FunFam" id="3.40.50.720:FF:000036">
    <property type="entry name" value="Glutathione-regulated potassium-efflux system protein KefB"/>
    <property type="match status" value="1"/>
</dbReference>
<feature type="transmembrane region" description="Helical" evidence="10">
    <location>
        <begin position="375"/>
        <end position="393"/>
    </location>
</feature>
<feature type="transmembrane region" description="Helical" evidence="10">
    <location>
        <begin position="312"/>
        <end position="330"/>
    </location>
</feature>
<dbReference type="Gene3D" id="1.20.1530.20">
    <property type="match status" value="1"/>
</dbReference>
<dbReference type="InterPro" id="IPR006153">
    <property type="entry name" value="Cation/H_exchanger_TM"/>
</dbReference>
<dbReference type="EMBL" id="VLLK01000001">
    <property type="protein sequence ID" value="TWJ10051.1"/>
    <property type="molecule type" value="Genomic_DNA"/>
</dbReference>
<evidence type="ECO:0000259" key="11">
    <source>
        <dbReference type="PROSITE" id="PS51201"/>
    </source>
</evidence>
<keyword evidence="3" id="KW-0050">Antiport</keyword>
<keyword evidence="5 10" id="KW-0812">Transmembrane</keyword>
<keyword evidence="13" id="KW-1185">Reference proteome</keyword>
<dbReference type="InterPro" id="IPR003148">
    <property type="entry name" value="RCK_N"/>
</dbReference>
<dbReference type="PANTHER" id="PTHR46157:SF4">
    <property type="entry name" value="K(+) EFFLUX ANTIPORTER 3, CHLOROPLASTIC"/>
    <property type="match status" value="1"/>
</dbReference>
<feature type="transmembrane region" description="Helical" evidence="10">
    <location>
        <begin position="150"/>
        <end position="169"/>
    </location>
</feature>
<dbReference type="OrthoDB" id="9781411at2"/>
<evidence type="ECO:0000256" key="4">
    <source>
        <dbReference type="ARBA" id="ARBA00022538"/>
    </source>
</evidence>
<organism evidence="12 13">
    <name type="scientific">Altererythrobacter ishigakiensis</name>
    <dbReference type="NCBI Taxonomy" id="476157"/>
    <lineage>
        <taxon>Bacteria</taxon>
        <taxon>Pseudomonadati</taxon>
        <taxon>Pseudomonadota</taxon>
        <taxon>Alphaproteobacteria</taxon>
        <taxon>Sphingomonadales</taxon>
        <taxon>Erythrobacteraceae</taxon>
        <taxon>Altererythrobacter</taxon>
    </lineage>
</organism>
<dbReference type="SUPFAM" id="SSF51735">
    <property type="entry name" value="NAD(P)-binding Rossmann-fold domains"/>
    <property type="match status" value="1"/>
</dbReference>
<evidence type="ECO:0000256" key="9">
    <source>
        <dbReference type="ARBA" id="ARBA00023136"/>
    </source>
</evidence>
<dbReference type="Pfam" id="PF02254">
    <property type="entry name" value="TrkA_N"/>
    <property type="match status" value="1"/>
</dbReference>
<keyword evidence="4" id="KW-0633">Potassium transport</keyword>
<dbReference type="GO" id="GO:0015297">
    <property type="term" value="F:antiporter activity"/>
    <property type="evidence" value="ECO:0007669"/>
    <property type="project" value="UniProtKB-KW"/>
</dbReference>
<evidence type="ECO:0000256" key="2">
    <source>
        <dbReference type="ARBA" id="ARBA00022448"/>
    </source>
</evidence>
<gene>
    <name evidence="12" type="ORF">JN10_1708</name>
</gene>
<dbReference type="InterPro" id="IPR036291">
    <property type="entry name" value="NAD(P)-bd_dom_sf"/>
</dbReference>
<accession>A0A562UWP3</accession>
<sequence>MTEFLLLAFILLVAGVVSVPIASRFGLGSVLGYLLAGMALSPLLGFLSVDVIQLQHFAEFGVVMMLFIIGLELEPKRLWAMRKRLIGLGGGQVVLTTLILAGISMLSGNEWRTALAIGMILALSSTAIVLQTLEEKGLLKTQGGEASFSVLLVQDVAVIFILAVLPLLAAPELVAQAAGQGGEEGSHGPSLVEGLPAWLAGIVTLGSVGVVVLIGTYLTRPIFRFIAMAGLRELFTAAALMFVVGIALLMYLVGLSPALGAFIAGVVLANSEYRHELEADINPFKGLLLGLFFITVGAGIDFALAYDLAGAVVFWTAVLLATKMAILFVIGKAFKLHGQDRWLFTLGLAQSGEFGFVLISFALGNAVLSQEGASLLLLVIAFSMLLTPLLFILHERVIAPRYASGSQREADDIHEANDIILAGRGRVGGIVDRMLEAAGYKATVIDYDSRHIANMEKFGTRAYFGDATRPDLLASAGIAKAKLLIVALDDKEQIDKLVSYVVQNFPKVHVIARAVDRDHVFKLWAIGCRDIIRETYDGAIRIGRSAYEALGHDRQAAQAMADTFEEADRSTMIEFANVYKIDVPAWENDELIAKVRELRKDWDPKLRQMMDEIIKRGR</sequence>
<protein>
    <submittedName>
        <fullName evidence="12">Kef-type potassium/proton antiporter (CPA2 family)</fullName>
    </submittedName>
</protein>
<feature type="transmembrane region" description="Helical" evidence="10">
    <location>
        <begin position="258"/>
        <end position="275"/>
    </location>
</feature>
<comment type="subcellular location">
    <subcellularLocation>
        <location evidence="1">Endomembrane system</location>
        <topology evidence="1">Multi-pass membrane protein</topology>
    </subcellularLocation>
</comment>
<keyword evidence="8" id="KW-0406">Ion transport</keyword>
<dbReference type="RefSeq" id="WP_067599677.1">
    <property type="nucleotide sequence ID" value="NZ_CP015963.1"/>
</dbReference>
<feature type="transmembrane region" description="Helical" evidence="10">
    <location>
        <begin position="287"/>
        <end position="306"/>
    </location>
</feature>
<keyword evidence="9 10" id="KW-0472">Membrane</keyword>
<feature type="transmembrane region" description="Helical" evidence="10">
    <location>
        <begin position="56"/>
        <end position="73"/>
    </location>
</feature>
<name>A0A562UWP3_9SPHN</name>
<dbReference type="AlphaFoldDB" id="A0A562UWP3"/>
<dbReference type="GO" id="GO:0006813">
    <property type="term" value="P:potassium ion transport"/>
    <property type="evidence" value="ECO:0007669"/>
    <property type="project" value="UniProtKB-KW"/>
</dbReference>
<evidence type="ECO:0000256" key="1">
    <source>
        <dbReference type="ARBA" id="ARBA00004127"/>
    </source>
</evidence>
<evidence type="ECO:0000256" key="3">
    <source>
        <dbReference type="ARBA" id="ARBA00022449"/>
    </source>
</evidence>